<dbReference type="Pfam" id="PF22283">
    <property type="entry name" value="DUF6960"/>
    <property type="match status" value="1"/>
</dbReference>
<keyword evidence="2" id="KW-1185">Reference proteome</keyword>
<evidence type="ECO:0000313" key="2">
    <source>
        <dbReference type="Proteomes" id="UP000036458"/>
    </source>
</evidence>
<dbReference type="KEGG" id="ruf:TH63_19020"/>
<organism evidence="1 2">
    <name type="scientific">Rufibacter radiotolerans</name>
    <dbReference type="NCBI Taxonomy" id="1379910"/>
    <lineage>
        <taxon>Bacteria</taxon>
        <taxon>Pseudomonadati</taxon>
        <taxon>Bacteroidota</taxon>
        <taxon>Cytophagia</taxon>
        <taxon>Cytophagales</taxon>
        <taxon>Hymenobacteraceae</taxon>
        <taxon>Rufibacter</taxon>
    </lineage>
</organism>
<reference evidence="1 2" key="1">
    <citation type="submission" date="2015-01" db="EMBL/GenBank/DDBJ databases">
        <title>Rufibacter sp./DG31D/ whole genome sequencing.</title>
        <authorList>
            <person name="Kim M.K."/>
            <person name="Srinivasan S."/>
            <person name="Lee J.-J."/>
        </authorList>
    </citation>
    <scope>NUCLEOTIDE SEQUENCE [LARGE SCALE GENOMIC DNA]</scope>
    <source>
        <strain evidence="1 2">DG31D</strain>
    </source>
</reference>
<gene>
    <name evidence="1" type="ORF">TH63_19020</name>
</gene>
<dbReference type="Proteomes" id="UP000036458">
    <property type="component" value="Chromosome"/>
</dbReference>
<accession>A0A0H4W9V5</accession>
<protein>
    <submittedName>
        <fullName evidence="1">Uncharacterized protein</fullName>
    </submittedName>
</protein>
<name>A0A0H4W9V5_9BACT</name>
<dbReference type="RefSeq" id="WP_048922348.1">
    <property type="nucleotide sequence ID" value="NZ_CP010777.1"/>
</dbReference>
<evidence type="ECO:0000313" key="1">
    <source>
        <dbReference type="EMBL" id="AKQ47256.1"/>
    </source>
</evidence>
<dbReference type="OrthoDB" id="893162at2"/>
<sequence length="128" mass="15030">MPKKSLEFGLYSWFPGYGYSNIHPANRREFELLEPHNKVFEKVGEMNGWLLLRYSDEEFKVRPDHFVPIDWLPFTFGEWVRPANQPTGPVAEITDIYWSVPEDAPFFALRIGKQKLDGVYRQAQLRPA</sequence>
<dbReference type="AlphaFoldDB" id="A0A0H4W9V5"/>
<proteinExistence type="predicted"/>
<dbReference type="EMBL" id="CP010777">
    <property type="protein sequence ID" value="AKQ47256.1"/>
    <property type="molecule type" value="Genomic_DNA"/>
</dbReference>
<dbReference type="InterPro" id="IPR053804">
    <property type="entry name" value="DUF6960"/>
</dbReference>
<dbReference type="PATRIC" id="fig|1379910.4.peg.4144"/>